<accession>C5FH74</accession>
<feature type="signal peptide" evidence="1">
    <location>
        <begin position="1"/>
        <end position="19"/>
    </location>
</feature>
<organism evidence="2 3">
    <name type="scientific">Arthroderma otae (strain ATCC MYA-4605 / CBS 113480)</name>
    <name type="common">Microsporum canis</name>
    <dbReference type="NCBI Taxonomy" id="554155"/>
    <lineage>
        <taxon>Eukaryota</taxon>
        <taxon>Fungi</taxon>
        <taxon>Dikarya</taxon>
        <taxon>Ascomycota</taxon>
        <taxon>Pezizomycotina</taxon>
        <taxon>Eurotiomycetes</taxon>
        <taxon>Eurotiomycetidae</taxon>
        <taxon>Onygenales</taxon>
        <taxon>Arthrodermataceae</taxon>
        <taxon>Microsporum</taxon>
    </lineage>
</organism>
<dbReference type="VEuPathDB" id="FungiDB:MCYG_01612"/>
<dbReference type="HOGENOM" id="CLU_2132959_0_0_1"/>
<evidence type="ECO:0000313" key="2">
    <source>
        <dbReference type="EMBL" id="EEQ28793.1"/>
    </source>
</evidence>
<keyword evidence="3" id="KW-1185">Reference proteome</keyword>
<feature type="chain" id="PRO_5002951402" evidence="1">
    <location>
        <begin position="20"/>
        <end position="113"/>
    </location>
</feature>
<gene>
    <name evidence="2" type="ORF">MCYG_01612</name>
</gene>
<sequence length="113" mass="12257">MLYLRKVLLLGAFLSASTALSQDQAQVINIYENIDYQGTPLTITEFGSCIDLLHSGIPRVGSVNINTAAVSCIFHAEYRCVGAAVEVGYLGTNDFSRDFGGFEPVTVVCFKNE</sequence>
<dbReference type="Proteomes" id="UP000002035">
    <property type="component" value="Unassembled WGS sequence"/>
</dbReference>
<keyword evidence="1" id="KW-0732">Signal</keyword>
<dbReference type="AlphaFoldDB" id="C5FH74"/>
<evidence type="ECO:0000256" key="1">
    <source>
        <dbReference type="SAM" id="SignalP"/>
    </source>
</evidence>
<dbReference type="RefSeq" id="XP_002848678.1">
    <property type="nucleotide sequence ID" value="XM_002848632.1"/>
</dbReference>
<proteinExistence type="predicted"/>
<name>C5FH74_ARTOC</name>
<dbReference type="EMBL" id="DS995702">
    <property type="protein sequence ID" value="EEQ28793.1"/>
    <property type="molecule type" value="Genomic_DNA"/>
</dbReference>
<dbReference type="GeneID" id="9222934"/>
<evidence type="ECO:0000313" key="3">
    <source>
        <dbReference type="Proteomes" id="UP000002035"/>
    </source>
</evidence>
<protein>
    <submittedName>
        <fullName evidence="2">Uncharacterized protein</fullName>
    </submittedName>
</protein>
<reference evidence="3" key="1">
    <citation type="journal article" date="2012" name="MBio">
        <title>Comparative genome analysis of Trichophyton rubrum and related dermatophytes reveals candidate genes involved in infection.</title>
        <authorList>
            <person name="Martinez D.A."/>
            <person name="Oliver B.G."/>
            <person name="Graeser Y."/>
            <person name="Goldberg J.M."/>
            <person name="Li W."/>
            <person name="Martinez-Rossi N.M."/>
            <person name="Monod M."/>
            <person name="Shelest E."/>
            <person name="Barton R.C."/>
            <person name="Birch E."/>
            <person name="Brakhage A.A."/>
            <person name="Chen Z."/>
            <person name="Gurr S.J."/>
            <person name="Heiman D."/>
            <person name="Heitman J."/>
            <person name="Kosti I."/>
            <person name="Rossi A."/>
            <person name="Saif S."/>
            <person name="Samalova M."/>
            <person name="Saunders C.W."/>
            <person name="Shea T."/>
            <person name="Summerbell R.C."/>
            <person name="Xu J."/>
            <person name="Young S."/>
            <person name="Zeng Q."/>
            <person name="Birren B.W."/>
            <person name="Cuomo C.A."/>
            <person name="White T.C."/>
        </authorList>
    </citation>
    <scope>NUCLEOTIDE SEQUENCE [LARGE SCALE GENOMIC DNA]</scope>
    <source>
        <strain evidence="3">ATCC MYA-4605 / CBS 113480</strain>
    </source>
</reference>